<dbReference type="InterPro" id="IPR002364">
    <property type="entry name" value="Quin_OxRdtase/zeta-crystal_CS"/>
</dbReference>
<keyword evidence="5" id="KW-1185">Reference proteome</keyword>
<dbReference type="RefSeq" id="WP_253749927.1">
    <property type="nucleotide sequence ID" value="NZ_JAMZDZ010000001.1"/>
</dbReference>
<dbReference type="EMBL" id="JBHSAY010000008">
    <property type="protein sequence ID" value="MFC4132051.1"/>
    <property type="molecule type" value="Genomic_DNA"/>
</dbReference>
<dbReference type="PANTHER" id="PTHR48106">
    <property type="entry name" value="QUINONE OXIDOREDUCTASE PIG3-RELATED"/>
    <property type="match status" value="1"/>
</dbReference>
<dbReference type="SUPFAM" id="SSF50129">
    <property type="entry name" value="GroES-like"/>
    <property type="match status" value="1"/>
</dbReference>
<dbReference type="InterPro" id="IPR011032">
    <property type="entry name" value="GroES-like_sf"/>
</dbReference>
<reference evidence="5" key="1">
    <citation type="journal article" date="2019" name="Int. J. Syst. Evol. Microbiol.">
        <title>The Global Catalogue of Microorganisms (GCM) 10K type strain sequencing project: providing services to taxonomists for standard genome sequencing and annotation.</title>
        <authorList>
            <consortium name="The Broad Institute Genomics Platform"/>
            <consortium name="The Broad Institute Genome Sequencing Center for Infectious Disease"/>
            <person name="Wu L."/>
            <person name="Ma J."/>
        </authorList>
    </citation>
    <scope>NUCLEOTIDE SEQUENCE [LARGE SCALE GENOMIC DNA]</scope>
    <source>
        <strain evidence="5">CGMCC 4.7289</strain>
    </source>
</reference>
<accession>A0ABV8LNM9</accession>
<dbReference type="Proteomes" id="UP001595816">
    <property type="component" value="Unassembled WGS sequence"/>
</dbReference>
<dbReference type="Gene3D" id="3.90.180.10">
    <property type="entry name" value="Medium-chain alcohol dehydrogenases, catalytic domain"/>
    <property type="match status" value="1"/>
</dbReference>
<dbReference type="Pfam" id="PF00107">
    <property type="entry name" value="ADH_zinc_N"/>
    <property type="match status" value="1"/>
</dbReference>
<gene>
    <name evidence="4" type="ORF">ACFOZ4_15685</name>
</gene>
<keyword evidence="1" id="KW-0521">NADP</keyword>
<dbReference type="InterPro" id="IPR036291">
    <property type="entry name" value="NAD(P)-bd_dom_sf"/>
</dbReference>
<name>A0ABV8LNM9_9ACTN</name>
<protein>
    <submittedName>
        <fullName evidence="4">Zinc-binding alcohol dehydrogenase family protein</fullName>
    </submittedName>
</protein>
<evidence type="ECO:0000259" key="3">
    <source>
        <dbReference type="SMART" id="SM00829"/>
    </source>
</evidence>
<feature type="domain" description="Enoyl reductase (ER)" evidence="3">
    <location>
        <begin position="22"/>
        <end position="334"/>
    </location>
</feature>
<dbReference type="SMART" id="SM00829">
    <property type="entry name" value="PKS_ER"/>
    <property type="match status" value="1"/>
</dbReference>
<dbReference type="Gene3D" id="3.40.50.720">
    <property type="entry name" value="NAD(P)-binding Rossmann-like Domain"/>
    <property type="match status" value="1"/>
</dbReference>
<dbReference type="SUPFAM" id="SSF51735">
    <property type="entry name" value="NAD(P)-binding Rossmann-fold domains"/>
    <property type="match status" value="1"/>
</dbReference>
<evidence type="ECO:0000256" key="1">
    <source>
        <dbReference type="ARBA" id="ARBA00022857"/>
    </source>
</evidence>
<dbReference type="InterPro" id="IPR013149">
    <property type="entry name" value="ADH-like_C"/>
</dbReference>
<dbReference type="InterPro" id="IPR020843">
    <property type="entry name" value="ER"/>
</dbReference>
<dbReference type="Pfam" id="PF08240">
    <property type="entry name" value="ADH_N"/>
    <property type="match status" value="1"/>
</dbReference>
<dbReference type="InterPro" id="IPR013154">
    <property type="entry name" value="ADH-like_N"/>
</dbReference>
<evidence type="ECO:0000313" key="5">
    <source>
        <dbReference type="Proteomes" id="UP001595816"/>
    </source>
</evidence>
<dbReference type="PROSITE" id="PS01162">
    <property type="entry name" value="QOR_ZETA_CRYSTAL"/>
    <property type="match status" value="1"/>
</dbReference>
<evidence type="ECO:0000256" key="2">
    <source>
        <dbReference type="ARBA" id="ARBA00023002"/>
    </source>
</evidence>
<organism evidence="4 5">
    <name type="scientific">Hamadaea flava</name>
    <dbReference type="NCBI Taxonomy" id="1742688"/>
    <lineage>
        <taxon>Bacteria</taxon>
        <taxon>Bacillati</taxon>
        <taxon>Actinomycetota</taxon>
        <taxon>Actinomycetes</taxon>
        <taxon>Micromonosporales</taxon>
        <taxon>Micromonosporaceae</taxon>
        <taxon>Hamadaea</taxon>
    </lineage>
</organism>
<keyword evidence="2" id="KW-0560">Oxidoreductase</keyword>
<sequence>METSTWKQLEAIMEAYALDTNGGPEVLRRVTIADPVPGAGEVLVRIAYAGVNYAEAEHRRGVFGPAEGWEVPGLEASGQIAAIGSGVEGFRIGQPVAAYLPRFGGYAELVAVAAPFVLPLPQQFDLTAAGGFGCVAPTAYGVVSAAARVSAGDTVLIHAAAGGVGSLAVQIARALGASRLIGTVGDPAKVSYAQRLGYDLVLPRAGFAAEVLDATGGRGVDVVLDPVGGPVREESLTLLAPFGRLVAFGDAAAAPDVELPMLSLWKNNRTAGGYNIGDLARRAPELWRAHALTVLDLVAKGVVRIDVAEVVPWDRVRDVHKRLDAGSTTGKIVLHVADL</sequence>
<comment type="caution">
    <text evidence="4">The sequence shown here is derived from an EMBL/GenBank/DDBJ whole genome shotgun (WGS) entry which is preliminary data.</text>
</comment>
<evidence type="ECO:0000313" key="4">
    <source>
        <dbReference type="EMBL" id="MFC4132051.1"/>
    </source>
</evidence>
<proteinExistence type="predicted"/>